<sequence>MPPSIAALPGPAVDLVSGDYHNVAVFEDGTLRCWGRNNAGQCGYGHTNNISPWLGEPPPIDLY</sequence>
<dbReference type="Pfam" id="PF13540">
    <property type="entry name" value="RCC1_2"/>
    <property type="match status" value="1"/>
</dbReference>
<gene>
    <name evidence="1" type="ORF">DB30_07313</name>
</gene>
<dbReference type="AlphaFoldDB" id="A0A0C2CS86"/>
<comment type="caution">
    <text evidence="1">The sequence shown here is derived from an EMBL/GenBank/DDBJ whole genome shotgun (WGS) entry which is preliminary data.</text>
</comment>
<evidence type="ECO:0000313" key="2">
    <source>
        <dbReference type="Proteomes" id="UP000031599"/>
    </source>
</evidence>
<accession>A0A0C2CS86</accession>
<reference evidence="1 2" key="1">
    <citation type="submission" date="2014-12" db="EMBL/GenBank/DDBJ databases">
        <title>Genome assembly of Enhygromyxa salina DSM 15201.</title>
        <authorList>
            <person name="Sharma G."/>
            <person name="Subramanian S."/>
        </authorList>
    </citation>
    <scope>NUCLEOTIDE SEQUENCE [LARGE SCALE GENOMIC DNA]</scope>
    <source>
        <strain evidence="1 2">DSM 15201</strain>
    </source>
</reference>
<proteinExistence type="predicted"/>
<name>A0A0C2CS86_9BACT</name>
<evidence type="ECO:0008006" key="3">
    <source>
        <dbReference type="Google" id="ProtNLM"/>
    </source>
</evidence>
<organism evidence="1 2">
    <name type="scientific">Enhygromyxa salina</name>
    <dbReference type="NCBI Taxonomy" id="215803"/>
    <lineage>
        <taxon>Bacteria</taxon>
        <taxon>Pseudomonadati</taxon>
        <taxon>Myxococcota</taxon>
        <taxon>Polyangia</taxon>
        <taxon>Nannocystales</taxon>
        <taxon>Nannocystaceae</taxon>
        <taxon>Enhygromyxa</taxon>
    </lineage>
</organism>
<dbReference type="Proteomes" id="UP000031599">
    <property type="component" value="Unassembled WGS sequence"/>
</dbReference>
<dbReference type="EMBL" id="JMCC02000081">
    <property type="protein sequence ID" value="KIG14046.1"/>
    <property type="molecule type" value="Genomic_DNA"/>
</dbReference>
<protein>
    <recommendedName>
        <fullName evidence="3">Regulator of chromosome condensation (RCC1) repeat protein</fullName>
    </recommendedName>
</protein>
<dbReference type="SUPFAM" id="SSF50985">
    <property type="entry name" value="RCC1/BLIP-II"/>
    <property type="match status" value="1"/>
</dbReference>
<dbReference type="Gene3D" id="2.130.10.30">
    <property type="entry name" value="Regulator of chromosome condensation 1/beta-lactamase-inhibitor protein II"/>
    <property type="match status" value="1"/>
</dbReference>
<evidence type="ECO:0000313" key="1">
    <source>
        <dbReference type="EMBL" id="KIG14046.1"/>
    </source>
</evidence>
<dbReference type="InterPro" id="IPR009091">
    <property type="entry name" value="RCC1/BLIP-II"/>
</dbReference>